<dbReference type="SUPFAM" id="SSF74653">
    <property type="entry name" value="TolA/TonB C-terminal domain"/>
    <property type="match status" value="1"/>
</dbReference>
<accession>A0ABW6A0A5</accession>
<dbReference type="SUPFAM" id="SSF49464">
    <property type="entry name" value="Carboxypeptidase regulatory domain-like"/>
    <property type="match status" value="1"/>
</dbReference>
<reference evidence="3" key="1">
    <citation type="journal article" date="2019" name="Int. J. Syst. Evol. Microbiol.">
        <title>The Global Catalogue of Microorganisms (GCM) 10K type strain sequencing project: providing services to taxonomists for standard genome sequencing and annotation.</title>
        <authorList>
            <consortium name="The Broad Institute Genomics Platform"/>
            <consortium name="The Broad Institute Genome Sequencing Center for Infectious Disease"/>
            <person name="Wu L."/>
            <person name="Ma J."/>
        </authorList>
    </citation>
    <scope>NUCLEOTIDE SEQUENCE [LARGE SCALE GENOMIC DNA]</scope>
    <source>
        <strain evidence="3">KCTC 23299</strain>
    </source>
</reference>
<dbReference type="InterPro" id="IPR037682">
    <property type="entry name" value="TonB_C"/>
</dbReference>
<evidence type="ECO:0000313" key="2">
    <source>
        <dbReference type="EMBL" id="MFD2918207.1"/>
    </source>
</evidence>
<dbReference type="EMBL" id="JBHUOZ010000001">
    <property type="protein sequence ID" value="MFD2918207.1"/>
    <property type="molecule type" value="Genomic_DNA"/>
</dbReference>
<dbReference type="Gene3D" id="2.60.40.1120">
    <property type="entry name" value="Carboxypeptidase-like, regulatory domain"/>
    <property type="match status" value="1"/>
</dbReference>
<sequence length="232" mass="25881">MIKTLLFLTLSLLIISECFSQGKILHGNVVDVHGRPIALASITFKGFSYGTMTDKDGNYTALISEKYDSIICTHINYSRAIEKIDGNSTINFKMETIKPSPTTILIDTTLSQSGVSVSKNANEKVKGDKYFEKVEIFASFFGGEKALKHYLNTNLIASMPDTFAKVKGSVKYGFTISSDGTPKDFFLLKGVDKSIDEYVMQILAAMPKWKPAIQNGRSVEQYREVEIYLNIR</sequence>
<dbReference type="Proteomes" id="UP001597511">
    <property type="component" value="Unassembled WGS sequence"/>
</dbReference>
<dbReference type="InterPro" id="IPR008969">
    <property type="entry name" value="CarboxyPept-like_regulatory"/>
</dbReference>
<proteinExistence type="predicted"/>
<comment type="caution">
    <text evidence="2">The sequence shown here is derived from an EMBL/GenBank/DDBJ whole genome shotgun (WGS) entry which is preliminary data.</text>
</comment>
<feature type="domain" description="TonB C-terminal" evidence="1">
    <location>
        <begin position="166"/>
        <end position="227"/>
    </location>
</feature>
<dbReference type="RefSeq" id="WP_386093922.1">
    <property type="nucleotide sequence ID" value="NZ_JBHUOZ010000001.1"/>
</dbReference>
<protein>
    <submittedName>
        <fullName evidence="2">Energy transducer TonB</fullName>
    </submittedName>
</protein>
<dbReference type="Pfam" id="PF03544">
    <property type="entry name" value="TonB_C"/>
    <property type="match status" value="1"/>
</dbReference>
<organism evidence="2 3">
    <name type="scientific">Terrimonas rubra</name>
    <dbReference type="NCBI Taxonomy" id="1035890"/>
    <lineage>
        <taxon>Bacteria</taxon>
        <taxon>Pseudomonadati</taxon>
        <taxon>Bacteroidota</taxon>
        <taxon>Chitinophagia</taxon>
        <taxon>Chitinophagales</taxon>
        <taxon>Chitinophagaceae</taxon>
        <taxon>Terrimonas</taxon>
    </lineage>
</organism>
<keyword evidence="3" id="KW-1185">Reference proteome</keyword>
<name>A0ABW6A0A5_9BACT</name>
<evidence type="ECO:0000313" key="3">
    <source>
        <dbReference type="Proteomes" id="UP001597511"/>
    </source>
</evidence>
<gene>
    <name evidence="2" type="ORF">ACFS6H_00720</name>
</gene>
<dbReference type="Gene3D" id="3.30.1150.10">
    <property type="match status" value="1"/>
</dbReference>
<evidence type="ECO:0000259" key="1">
    <source>
        <dbReference type="Pfam" id="PF03544"/>
    </source>
</evidence>